<dbReference type="Proteomes" id="UP000593818">
    <property type="component" value="Chromosome"/>
</dbReference>
<proteinExistence type="predicted"/>
<protein>
    <submittedName>
        <fullName evidence="1">Uncharacterized protein</fullName>
    </submittedName>
</protein>
<name>A0A7M2XS53_9NOCA</name>
<evidence type="ECO:0000313" key="2">
    <source>
        <dbReference type="Proteomes" id="UP000593818"/>
    </source>
</evidence>
<organism evidence="1 2">
    <name type="scientific">Rhodococcus pyridinivorans</name>
    <dbReference type="NCBI Taxonomy" id="103816"/>
    <lineage>
        <taxon>Bacteria</taxon>
        <taxon>Bacillati</taxon>
        <taxon>Actinomycetota</taxon>
        <taxon>Actinomycetes</taxon>
        <taxon>Mycobacteriales</taxon>
        <taxon>Nocardiaceae</taxon>
        <taxon>Rhodococcus</taxon>
    </lineage>
</organism>
<dbReference type="AlphaFoldDB" id="A0A7M2XS53"/>
<reference evidence="1 2" key="1">
    <citation type="submission" date="2020-10" db="EMBL/GenBank/DDBJ databases">
        <title>Whole genome sequence of oil-degrading bacteria Rhodococcus pyridinivorans strain 5Ap.</title>
        <authorList>
            <person name="Akhremchuk A.E."/>
            <person name="Valentovich L.N."/>
            <person name="Charniauskaya M.I."/>
            <person name="Bukliarevich H.A."/>
            <person name="Titok M.A."/>
        </authorList>
    </citation>
    <scope>NUCLEOTIDE SEQUENCE [LARGE SCALE GENOMIC DNA]</scope>
    <source>
        <strain evidence="1 2">5Ap</strain>
    </source>
</reference>
<gene>
    <name evidence="1" type="ORF">INP59_10025</name>
</gene>
<dbReference type="EMBL" id="CP063450">
    <property type="protein sequence ID" value="QOW00616.1"/>
    <property type="molecule type" value="Genomic_DNA"/>
</dbReference>
<dbReference type="RefSeq" id="WP_193903638.1">
    <property type="nucleotide sequence ID" value="NZ_CP063450.1"/>
</dbReference>
<sequence length="193" mass="20705">MDVVALAAVVSSGLTSLAAIGYQAYGDRRRRAHDANQAFEGRAWEKKSESHYALIGTCRRISSALSEESLGIPAVEYLISTARRELAKIAPEIVAYGSNECLANLEAVEAMLGAMRDERGLLLEATEAHREKLASIEGAAFDAAAVARDREKKALEGLLVFSGLDQDTVRKKLQIAVDALTDSARSSVRASAI</sequence>
<evidence type="ECO:0000313" key="1">
    <source>
        <dbReference type="EMBL" id="QOW00616.1"/>
    </source>
</evidence>
<keyword evidence="2" id="KW-1185">Reference proteome</keyword>
<accession>A0A7M2XS53</accession>